<evidence type="ECO:0000313" key="2">
    <source>
        <dbReference type="Proteomes" id="UP000004367"/>
    </source>
</evidence>
<dbReference type="eggNOG" id="COG3832">
    <property type="taxonomic scope" value="Bacteria"/>
</dbReference>
<dbReference type="EMBL" id="BAFE01000001">
    <property type="protein sequence ID" value="GAB46961.1"/>
    <property type="molecule type" value="Genomic_DNA"/>
</dbReference>
<protein>
    <recommendedName>
        <fullName evidence="3">Dimethyladenosine transferase</fullName>
    </recommendedName>
</protein>
<comment type="caution">
    <text evidence="1">The sequence shown here is derived from an EMBL/GenBank/DDBJ whole genome shotgun (WGS) entry which is preliminary data.</text>
</comment>
<dbReference type="STRING" id="1089455.MOPEL_001_00810"/>
<organism evidence="1 2">
    <name type="scientific">Mobilicoccus pelagius NBRC 104925</name>
    <dbReference type="NCBI Taxonomy" id="1089455"/>
    <lineage>
        <taxon>Bacteria</taxon>
        <taxon>Bacillati</taxon>
        <taxon>Actinomycetota</taxon>
        <taxon>Actinomycetes</taxon>
        <taxon>Micrococcales</taxon>
        <taxon>Dermatophilaceae</taxon>
        <taxon>Mobilicoccus</taxon>
    </lineage>
</organism>
<dbReference type="SUPFAM" id="SSF55961">
    <property type="entry name" value="Bet v1-like"/>
    <property type="match status" value="1"/>
</dbReference>
<name>H5UMK3_9MICO</name>
<dbReference type="InterPro" id="IPR019587">
    <property type="entry name" value="Polyketide_cyclase/dehydratase"/>
</dbReference>
<dbReference type="RefSeq" id="WP_009760522.1">
    <property type="nucleotide sequence ID" value="NZ_BAFE01000001.1"/>
</dbReference>
<sequence length="153" mass="17276">MTSPTPAPAGPTCVARQIVVDAAPTEVFALLANPHRHHEVDGSGTVKQDVIGPRRLAEGDRFRVSMRMLGIPYAITSTVTRLEDDRAIEWRHPGGHRWRWEFEPTGDGRTRVTETFDHTDSPSWLMRLIKAPERNAEGIEKSLARLQRLFADR</sequence>
<dbReference type="InterPro" id="IPR023393">
    <property type="entry name" value="START-like_dom_sf"/>
</dbReference>
<evidence type="ECO:0008006" key="3">
    <source>
        <dbReference type="Google" id="ProtNLM"/>
    </source>
</evidence>
<keyword evidence="2" id="KW-1185">Reference proteome</keyword>
<proteinExistence type="predicted"/>
<reference evidence="1 2" key="1">
    <citation type="submission" date="2012-02" db="EMBL/GenBank/DDBJ databases">
        <title>Whole genome shotgun sequence of Mobilicoccus pelagius NBRC 104925.</title>
        <authorList>
            <person name="Yoshida Y."/>
            <person name="Hosoyama A."/>
            <person name="Tsuchikane K."/>
            <person name="Katsumata H."/>
            <person name="Yamazaki S."/>
            <person name="Fujita N."/>
        </authorList>
    </citation>
    <scope>NUCLEOTIDE SEQUENCE [LARGE SCALE GENOMIC DNA]</scope>
    <source>
        <strain evidence="1 2">NBRC 104925</strain>
    </source>
</reference>
<accession>H5UMK3</accession>
<evidence type="ECO:0000313" key="1">
    <source>
        <dbReference type="EMBL" id="GAB46961.1"/>
    </source>
</evidence>
<dbReference type="OrthoDB" id="6624781at2"/>
<dbReference type="Gene3D" id="3.30.530.20">
    <property type="match status" value="1"/>
</dbReference>
<dbReference type="Proteomes" id="UP000004367">
    <property type="component" value="Unassembled WGS sequence"/>
</dbReference>
<gene>
    <name evidence="1" type="ORF">MOPEL_001_00810</name>
</gene>
<dbReference type="Pfam" id="PF10604">
    <property type="entry name" value="Polyketide_cyc2"/>
    <property type="match status" value="1"/>
</dbReference>
<dbReference type="AlphaFoldDB" id="H5UMK3"/>